<keyword evidence="4 7" id="KW-0720">Serine protease</keyword>
<dbReference type="PRINTS" id="PR00830">
    <property type="entry name" value="ENDOLAPTASE"/>
</dbReference>
<comment type="similarity">
    <text evidence="7 8">Belongs to the peptidase S16 family.</text>
</comment>
<dbReference type="Pfam" id="PF22667">
    <property type="entry name" value="Lon_lid"/>
    <property type="match status" value="1"/>
</dbReference>
<dbReference type="PANTHER" id="PTHR10046">
    <property type="entry name" value="ATP DEPENDENT LON PROTEASE FAMILY MEMBER"/>
    <property type="match status" value="1"/>
</dbReference>
<feature type="region of interest" description="Disordered" evidence="10">
    <location>
        <begin position="279"/>
        <end position="318"/>
    </location>
</feature>
<feature type="region of interest" description="Disordered" evidence="10">
    <location>
        <begin position="245"/>
        <end position="267"/>
    </location>
</feature>
<feature type="compositionally biased region" description="Basic and acidic residues" evidence="10">
    <location>
        <begin position="924"/>
        <end position="939"/>
    </location>
</feature>
<dbReference type="GO" id="GO:0016887">
    <property type="term" value="F:ATP hydrolysis activity"/>
    <property type="evidence" value="ECO:0007669"/>
    <property type="project" value="InterPro"/>
</dbReference>
<dbReference type="GO" id="GO:0004252">
    <property type="term" value="F:serine-type endopeptidase activity"/>
    <property type="evidence" value="ECO:0007669"/>
    <property type="project" value="UniProtKB-UniRule"/>
</dbReference>
<dbReference type="SUPFAM" id="SSF54211">
    <property type="entry name" value="Ribosomal protein S5 domain 2-like"/>
    <property type="match status" value="1"/>
</dbReference>
<reference evidence="13 14" key="1">
    <citation type="submission" date="2017-08" db="EMBL/GenBank/DDBJ databases">
        <title>Acidophilic green algal genome provides insights into adaptation to an acidic environment.</title>
        <authorList>
            <person name="Hirooka S."/>
            <person name="Hirose Y."/>
            <person name="Kanesaki Y."/>
            <person name="Higuchi S."/>
            <person name="Fujiwara T."/>
            <person name="Onuma R."/>
            <person name="Era A."/>
            <person name="Ohbayashi R."/>
            <person name="Uzuka A."/>
            <person name="Nozaki H."/>
            <person name="Yoshikawa H."/>
            <person name="Miyagishima S.Y."/>
        </authorList>
    </citation>
    <scope>NUCLEOTIDE SEQUENCE [LARGE SCALE GENOMIC DNA]</scope>
    <source>
        <strain evidence="13 14">NIES-2499</strain>
    </source>
</reference>
<evidence type="ECO:0000256" key="7">
    <source>
        <dbReference type="PROSITE-ProRule" id="PRU01122"/>
    </source>
</evidence>
<evidence type="ECO:0000256" key="3">
    <source>
        <dbReference type="ARBA" id="ARBA00022801"/>
    </source>
</evidence>
<feature type="compositionally biased region" description="Polar residues" evidence="10">
    <location>
        <begin position="802"/>
        <end position="817"/>
    </location>
</feature>
<evidence type="ECO:0000313" key="14">
    <source>
        <dbReference type="Proteomes" id="UP000232323"/>
    </source>
</evidence>
<dbReference type="Gene3D" id="1.10.8.60">
    <property type="match status" value="1"/>
</dbReference>
<dbReference type="InterPro" id="IPR008268">
    <property type="entry name" value="Peptidase_S16_AS"/>
</dbReference>
<dbReference type="OrthoDB" id="565166at2759"/>
<evidence type="ECO:0000256" key="10">
    <source>
        <dbReference type="SAM" id="MobiDB-lite"/>
    </source>
</evidence>
<keyword evidence="2 8" id="KW-0547">Nucleotide-binding</keyword>
<sequence length="1314" mass="140317">MVDANSVPNAVPLLRILNRVLLPTTFARVTIDAGVKKSIAIVDHLHGLGKHPRDFFIAVVPETEQDKLRVTQAGVIIATAARVLQLSKNLQSGEWVMVLEGLCRLSVGSTVMHPSSVPTGLPFELAQVTQLESGALGTSKAGEKAPTHVLSTADSASIQQLGIQLKASTRTLLRILSRRAGLTNSRRILELMDALPAWRTADMVAAAVSSSHEERLAVLHAVDPKQRLKLALQLVQQALSMMARQVSANGKPSGSQGTSRKPGSAWGAKNTVLHPALKQQQGLSSEDGVDGSASTLNNGGRDGSGSAGGEEDEEEDDLSTLLARLQAAAPPPEVLKAATKEYKRLLQMGENSPGFASARSYLEVLSELPWSKVSRQVAKERQQQALQATEERDGAEPSTSFSSDAKRGVHKPLLRQQQTEFLGMPLSLKEARALLDSQHHGLDKIKDRVVEHMAVMRLKGDSAKAPILCFIGPPGVGKTSLARSVAEVLGRPLVRIALGGVRDEAEVRGHRRTYVGAMPGRIIQGLRHVGVADPVMLLDEVDKLGRDTVRGDPAAALLEVLDLEQNHGFTDTYLSLPFDLSRVAFVATANRAADIPSPLLDRMEVIQLSGYTLEEKVHIAQKHLMPKLLSEHGLGSGNLKITDDVMSHVIDRYTREAGVRNLSRALSAICRHVAVSIVSADDEGRHQLHSVGQPDGMSENNSFECHGDTVTASRLQSNEAWKPFLSSADSDSGCLQSDTQSDMSPELAQLLGKSFPNFSQPLKQKMQPLLLPGNDGKVLSDPLACLVSRACVYGSGDPAVPTANTSVTSMSSNTADISSHMSKASSSAKAHEPSRSQEASGTQDSAAPMQHSNGLVWLFSKFHTPSVTFPITSSMRSHTTPPSSASNDASAVLEPHLTHPLSLHSPILPSQHTTITPAIVSLSKGRDKSAGERSAKVHLSDSSVQGLPYPPDLLEGSALQHVSIAVSLGLVEAVLGPPKYSGVEAVERIRAPGTAAGLVWTAAGGSVQYVECARIGYGSVDRPGTLTLTGQVGEVLEESSRIALSWIRSHAYELGFEESHEKSSIHSKAASFSNRSSLPAAADVQDHPLNLRPDYLNPDSDTANGCDLQPSGVIEVQKSSMPLIGSRPSSSLIGYHGTFPLQAFSLPHLNRGSQEAPKHEAGDTKAPQKIPAIAQHASRMCQSSENSPVMNWDIHIHLPAGAIPKDGPSAGITLAVVMTSLLSGRCVRADTAMTGELTLRGLVLPIGGVKEKLLAARHAGIKRVIVPARNMREVAFEVPLAVKEALEIIPVERLEEVLYAAFEPPFLLLPVSKM</sequence>
<dbReference type="GO" id="GO:0005524">
    <property type="term" value="F:ATP binding"/>
    <property type="evidence" value="ECO:0007669"/>
    <property type="project" value="UniProtKB-KW"/>
</dbReference>
<evidence type="ECO:0000256" key="1">
    <source>
        <dbReference type="ARBA" id="ARBA00022670"/>
    </source>
</evidence>
<evidence type="ECO:0000259" key="11">
    <source>
        <dbReference type="PROSITE" id="PS51786"/>
    </source>
</evidence>
<dbReference type="SUPFAM" id="SSF88697">
    <property type="entry name" value="PUA domain-like"/>
    <property type="match status" value="1"/>
</dbReference>
<dbReference type="GO" id="GO:0030163">
    <property type="term" value="P:protein catabolic process"/>
    <property type="evidence" value="ECO:0007669"/>
    <property type="project" value="InterPro"/>
</dbReference>
<keyword evidence="1 7" id="KW-0645">Protease</keyword>
<dbReference type="GO" id="GO:0004176">
    <property type="term" value="F:ATP-dependent peptidase activity"/>
    <property type="evidence" value="ECO:0007669"/>
    <property type="project" value="UniProtKB-UniRule"/>
</dbReference>
<dbReference type="SMART" id="SM00382">
    <property type="entry name" value="AAA"/>
    <property type="match status" value="1"/>
</dbReference>
<dbReference type="SUPFAM" id="SSF52540">
    <property type="entry name" value="P-loop containing nucleoside triphosphate hydrolases"/>
    <property type="match status" value="1"/>
</dbReference>
<dbReference type="EC" id="3.4.21.-" evidence="9"/>
<gene>
    <name evidence="13" type="ORF">CEUSTIGMA_g9675.t1</name>
</gene>
<evidence type="ECO:0000256" key="5">
    <source>
        <dbReference type="ARBA" id="ARBA00022840"/>
    </source>
</evidence>
<feature type="active site" evidence="7">
    <location>
        <position position="1209"/>
    </location>
</feature>
<feature type="compositionally biased region" description="Polar residues" evidence="10">
    <location>
        <begin position="246"/>
        <end position="261"/>
    </location>
</feature>
<feature type="domain" description="Lon proteolytic" evidence="11">
    <location>
        <begin position="989"/>
        <end position="1304"/>
    </location>
</feature>
<dbReference type="InterPro" id="IPR003959">
    <property type="entry name" value="ATPase_AAA_core"/>
</dbReference>
<feature type="region of interest" description="Disordered" evidence="10">
    <location>
        <begin position="923"/>
        <end position="943"/>
    </location>
</feature>
<dbReference type="InterPro" id="IPR008269">
    <property type="entry name" value="Lon_proteolytic"/>
</dbReference>
<dbReference type="InterPro" id="IPR046336">
    <property type="entry name" value="Lon_prtase_N_sf"/>
</dbReference>
<dbReference type="Gene3D" id="3.30.230.10">
    <property type="match status" value="2"/>
</dbReference>
<dbReference type="Pfam" id="PF02190">
    <property type="entry name" value="LON_substr_bdg"/>
    <property type="match status" value="1"/>
</dbReference>
<dbReference type="InterPro" id="IPR015947">
    <property type="entry name" value="PUA-like_sf"/>
</dbReference>
<dbReference type="InterPro" id="IPR014721">
    <property type="entry name" value="Ribsml_uS5_D2-typ_fold_subgr"/>
</dbReference>
<dbReference type="InterPro" id="IPR003593">
    <property type="entry name" value="AAA+_ATPase"/>
</dbReference>
<dbReference type="InterPro" id="IPR020568">
    <property type="entry name" value="Ribosomal_Su5_D2-typ_SF"/>
</dbReference>
<dbReference type="Pfam" id="PF00004">
    <property type="entry name" value="AAA"/>
    <property type="match status" value="1"/>
</dbReference>
<evidence type="ECO:0000256" key="2">
    <source>
        <dbReference type="ARBA" id="ARBA00022741"/>
    </source>
</evidence>
<evidence type="ECO:0000256" key="8">
    <source>
        <dbReference type="RuleBase" id="RU000591"/>
    </source>
</evidence>
<feature type="active site" evidence="7">
    <location>
        <position position="1252"/>
    </location>
</feature>
<feature type="domain" description="Lon N-terminal" evidence="12">
    <location>
        <begin position="11"/>
        <end position="239"/>
    </location>
</feature>
<dbReference type="FunFam" id="3.40.50.300:FF:000021">
    <property type="entry name" value="Lon protease homolog"/>
    <property type="match status" value="1"/>
</dbReference>
<dbReference type="Gene3D" id="1.20.5.5270">
    <property type="match status" value="1"/>
</dbReference>
<evidence type="ECO:0000313" key="13">
    <source>
        <dbReference type="EMBL" id="GAX82247.1"/>
    </source>
</evidence>
<keyword evidence="5 8" id="KW-0067">ATP-binding</keyword>
<proteinExistence type="inferred from homology"/>
<evidence type="ECO:0000256" key="6">
    <source>
        <dbReference type="ARBA" id="ARBA00050665"/>
    </source>
</evidence>
<feature type="region of interest" description="Disordered" evidence="10">
    <location>
        <begin position="798"/>
        <end position="847"/>
    </location>
</feature>
<dbReference type="Pfam" id="PF05362">
    <property type="entry name" value="Lon_C"/>
    <property type="match status" value="2"/>
</dbReference>
<dbReference type="EMBL" id="BEGY01000077">
    <property type="protein sequence ID" value="GAX82247.1"/>
    <property type="molecule type" value="Genomic_DNA"/>
</dbReference>
<evidence type="ECO:0000256" key="9">
    <source>
        <dbReference type="RuleBase" id="RU000592"/>
    </source>
</evidence>
<feature type="compositionally biased region" description="Polar residues" evidence="10">
    <location>
        <begin position="836"/>
        <end position="847"/>
    </location>
</feature>
<dbReference type="InterPro" id="IPR027065">
    <property type="entry name" value="Lon_Prtase"/>
</dbReference>
<feature type="compositionally biased region" description="Low complexity" evidence="10">
    <location>
        <begin position="818"/>
        <end position="828"/>
    </location>
</feature>
<dbReference type="STRING" id="1157962.A0A250XGP6"/>
<dbReference type="PROSITE" id="PS51786">
    <property type="entry name" value="LON_PROTEOLYTIC"/>
    <property type="match status" value="1"/>
</dbReference>
<accession>A0A250XGP6</accession>
<dbReference type="PROSITE" id="PS01046">
    <property type="entry name" value="LON_SER"/>
    <property type="match status" value="1"/>
</dbReference>
<dbReference type="SMART" id="SM00464">
    <property type="entry name" value="LON"/>
    <property type="match status" value="1"/>
</dbReference>
<keyword evidence="14" id="KW-1185">Reference proteome</keyword>
<dbReference type="Gene3D" id="3.40.50.300">
    <property type="entry name" value="P-loop containing nucleotide triphosphate hydrolases"/>
    <property type="match status" value="1"/>
</dbReference>
<dbReference type="InterPro" id="IPR054594">
    <property type="entry name" value="Lon_lid"/>
</dbReference>
<dbReference type="GO" id="GO:0006508">
    <property type="term" value="P:proteolysis"/>
    <property type="evidence" value="ECO:0007669"/>
    <property type="project" value="UniProtKB-KW"/>
</dbReference>
<comment type="caution">
    <text evidence="13">The sequence shown here is derived from an EMBL/GenBank/DDBJ whole genome shotgun (WGS) entry which is preliminary data.</text>
</comment>
<feature type="region of interest" description="Disordered" evidence="10">
    <location>
        <begin position="381"/>
        <end position="409"/>
    </location>
</feature>
<comment type="catalytic activity">
    <reaction evidence="6">
        <text>Hydrolysis of proteins in presence of ATP.</text>
        <dbReference type="EC" id="3.4.21.53"/>
    </reaction>
</comment>
<protein>
    <recommendedName>
        <fullName evidence="9">Lon protease homolog</fullName>
        <ecNumber evidence="9">3.4.21.-</ecNumber>
    </recommendedName>
</protein>
<feature type="compositionally biased region" description="Acidic residues" evidence="10">
    <location>
        <begin position="309"/>
        <end position="318"/>
    </location>
</feature>
<dbReference type="Proteomes" id="UP000232323">
    <property type="component" value="Unassembled WGS sequence"/>
</dbReference>
<evidence type="ECO:0000256" key="4">
    <source>
        <dbReference type="ARBA" id="ARBA00022825"/>
    </source>
</evidence>
<dbReference type="CDD" id="cd19500">
    <property type="entry name" value="RecA-like_Lon"/>
    <property type="match status" value="1"/>
</dbReference>
<organism evidence="13 14">
    <name type="scientific">Chlamydomonas eustigma</name>
    <dbReference type="NCBI Taxonomy" id="1157962"/>
    <lineage>
        <taxon>Eukaryota</taxon>
        <taxon>Viridiplantae</taxon>
        <taxon>Chlorophyta</taxon>
        <taxon>core chlorophytes</taxon>
        <taxon>Chlorophyceae</taxon>
        <taxon>CS clade</taxon>
        <taxon>Chlamydomonadales</taxon>
        <taxon>Chlamydomonadaceae</taxon>
        <taxon>Chlamydomonas</taxon>
    </lineage>
</organism>
<dbReference type="Gene3D" id="2.30.130.40">
    <property type="entry name" value="LON domain-like"/>
    <property type="match status" value="1"/>
</dbReference>
<keyword evidence="3 7" id="KW-0378">Hydrolase</keyword>
<evidence type="ECO:0000259" key="12">
    <source>
        <dbReference type="PROSITE" id="PS51787"/>
    </source>
</evidence>
<dbReference type="PROSITE" id="PS51787">
    <property type="entry name" value="LON_N"/>
    <property type="match status" value="1"/>
</dbReference>
<dbReference type="InterPro" id="IPR027417">
    <property type="entry name" value="P-loop_NTPase"/>
</dbReference>
<name>A0A250XGP6_9CHLO</name>
<dbReference type="InterPro" id="IPR003111">
    <property type="entry name" value="Lon_prtase_N"/>
</dbReference>